<evidence type="ECO:0000256" key="1">
    <source>
        <dbReference type="SAM" id="MobiDB-lite"/>
    </source>
</evidence>
<dbReference type="InterPro" id="IPR032135">
    <property type="entry name" value="DUF4817"/>
</dbReference>
<reference evidence="3" key="1">
    <citation type="submission" date="2020-08" db="EMBL/GenBank/DDBJ databases">
        <title>Multicomponent nature underlies the extraordinary mechanical properties of spider dragline silk.</title>
        <authorList>
            <person name="Kono N."/>
            <person name="Nakamura H."/>
            <person name="Mori M."/>
            <person name="Yoshida Y."/>
            <person name="Ohtoshi R."/>
            <person name="Malay A.D."/>
            <person name="Moran D.A.P."/>
            <person name="Tomita M."/>
            <person name="Numata K."/>
            <person name="Arakawa K."/>
        </authorList>
    </citation>
    <scope>NUCLEOTIDE SEQUENCE</scope>
</reference>
<comment type="caution">
    <text evidence="3">The sequence shown here is derived from an EMBL/GenBank/DDBJ whole genome shotgun (WGS) entry which is preliminary data.</text>
</comment>
<keyword evidence="4" id="KW-1185">Reference proteome</keyword>
<evidence type="ECO:0000313" key="3">
    <source>
        <dbReference type="EMBL" id="GFY28602.1"/>
    </source>
</evidence>
<evidence type="ECO:0000313" key="4">
    <source>
        <dbReference type="Proteomes" id="UP000887159"/>
    </source>
</evidence>
<name>A0A8X6W5X7_TRICX</name>
<evidence type="ECO:0000259" key="2">
    <source>
        <dbReference type="Pfam" id="PF16087"/>
    </source>
</evidence>
<protein>
    <recommendedName>
        <fullName evidence="2">DUF4817 domain-containing protein</fullName>
    </recommendedName>
</protein>
<gene>
    <name evidence="3" type="primary">NCL1_26092</name>
    <name evidence="3" type="ORF">TNCV_4150331</name>
</gene>
<dbReference type="PANTHER" id="PTHR47326:SF1">
    <property type="entry name" value="HTH PSQ-TYPE DOMAIN-CONTAINING PROTEIN"/>
    <property type="match status" value="1"/>
</dbReference>
<sequence length="150" mass="17015">MGDLTSAENADMHYMYGRVNGNDRAALQRYHAQFPDRRMPNHSMFQRLRDTRSFHVTRHDAGRQRAVRSPSLEESILNVVAVRPESSTRAVAHQEDSSIEQKGCTDFNSRRESISGESPICFSKDTPMPYSGFEPEPTPLQAECHNHHSG</sequence>
<dbReference type="EMBL" id="BMAU01021385">
    <property type="protein sequence ID" value="GFY28602.1"/>
    <property type="molecule type" value="Genomic_DNA"/>
</dbReference>
<feature type="domain" description="DUF4817" evidence="2">
    <location>
        <begin position="5"/>
        <end position="50"/>
    </location>
</feature>
<proteinExistence type="predicted"/>
<organism evidence="3 4">
    <name type="scientific">Trichonephila clavipes</name>
    <name type="common">Golden silk orbweaver</name>
    <name type="synonym">Nephila clavipes</name>
    <dbReference type="NCBI Taxonomy" id="2585209"/>
    <lineage>
        <taxon>Eukaryota</taxon>
        <taxon>Metazoa</taxon>
        <taxon>Ecdysozoa</taxon>
        <taxon>Arthropoda</taxon>
        <taxon>Chelicerata</taxon>
        <taxon>Arachnida</taxon>
        <taxon>Araneae</taxon>
        <taxon>Araneomorphae</taxon>
        <taxon>Entelegynae</taxon>
        <taxon>Araneoidea</taxon>
        <taxon>Nephilidae</taxon>
        <taxon>Trichonephila</taxon>
    </lineage>
</organism>
<dbReference type="Proteomes" id="UP000887159">
    <property type="component" value="Unassembled WGS sequence"/>
</dbReference>
<dbReference type="PANTHER" id="PTHR47326">
    <property type="entry name" value="TRANSPOSABLE ELEMENT TC3 TRANSPOSASE-LIKE PROTEIN"/>
    <property type="match status" value="1"/>
</dbReference>
<accession>A0A8X6W5X7</accession>
<dbReference type="Pfam" id="PF16087">
    <property type="entry name" value="DUF4817"/>
    <property type="match status" value="1"/>
</dbReference>
<dbReference type="AlphaFoldDB" id="A0A8X6W5X7"/>
<feature type="region of interest" description="Disordered" evidence="1">
    <location>
        <begin position="85"/>
        <end position="150"/>
    </location>
</feature>